<dbReference type="InterPro" id="IPR018368">
    <property type="entry name" value="ClpA/B_CS1"/>
</dbReference>
<evidence type="ECO:0000256" key="7">
    <source>
        <dbReference type="SAM" id="Coils"/>
    </source>
</evidence>
<evidence type="ECO:0000259" key="9">
    <source>
        <dbReference type="SMART" id="SM01086"/>
    </source>
</evidence>
<dbReference type="SMART" id="SM00382">
    <property type="entry name" value="AAA"/>
    <property type="match status" value="2"/>
</dbReference>
<dbReference type="InterPro" id="IPR003959">
    <property type="entry name" value="ATPase_AAA_core"/>
</dbReference>
<dbReference type="InterPro" id="IPR003593">
    <property type="entry name" value="AAA+_ATPase"/>
</dbReference>
<dbReference type="AlphaFoldDB" id="A0A7J7IGQ8"/>
<evidence type="ECO:0000256" key="6">
    <source>
        <dbReference type="RuleBase" id="RU004432"/>
    </source>
</evidence>
<dbReference type="InterPro" id="IPR050130">
    <property type="entry name" value="ClpA_ClpB"/>
</dbReference>
<evidence type="ECO:0000256" key="1">
    <source>
        <dbReference type="ARBA" id="ARBA00008675"/>
    </source>
</evidence>
<keyword evidence="4 6" id="KW-0067">ATP-binding</keyword>
<dbReference type="InterPro" id="IPR028299">
    <property type="entry name" value="ClpA/B_CS2"/>
</dbReference>
<feature type="domain" description="AAA+ ATPase" evidence="8">
    <location>
        <begin position="469"/>
        <end position="628"/>
    </location>
</feature>
<dbReference type="Pfam" id="PF10431">
    <property type="entry name" value="ClpB_D2-small"/>
    <property type="match status" value="1"/>
</dbReference>
<evidence type="ECO:0000256" key="4">
    <source>
        <dbReference type="ARBA" id="ARBA00022840"/>
    </source>
</evidence>
<dbReference type="GO" id="GO:0016887">
    <property type="term" value="F:ATP hydrolysis activity"/>
    <property type="evidence" value="ECO:0007669"/>
    <property type="project" value="InterPro"/>
</dbReference>
<dbReference type="Gene3D" id="1.10.8.60">
    <property type="match status" value="1"/>
</dbReference>
<dbReference type="Pfam" id="PF17871">
    <property type="entry name" value="AAA_lid_9"/>
    <property type="match status" value="1"/>
</dbReference>
<evidence type="ECO:0000313" key="10">
    <source>
        <dbReference type="EMBL" id="KAF6001914.1"/>
    </source>
</evidence>
<dbReference type="InterPro" id="IPR001270">
    <property type="entry name" value="ClpA/B"/>
</dbReference>
<dbReference type="InterPro" id="IPR027417">
    <property type="entry name" value="P-loop_NTPase"/>
</dbReference>
<feature type="domain" description="AAA+ ATPase" evidence="8">
    <location>
        <begin position="50"/>
        <end position="195"/>
    </location>
</feature>
<evidence type="ECO:0000259" key="8">
    <source>
        <dbReference type="SMART" id="SM00382"/>
    </source>
</evidence>
<accession>A0A7J7IGQ8</accession>
<dbReference type="GO" id="GO:0005737">
    <property type="term" value="C:cytoplasm"/>
    <property type="evidence" value="ECO:0007669"/>
    <property type="project" value="TreeGrafter"/>
</dbReference>
<dbReference type="Proteomes" id="UP000530660">
    <property type="component" value="Unassembled WGS sequence"/>
</dbReference>
<dbReference type="EMBL" id="VWRR01000012">
    <property type="protein sequence ID" value="KAF6001914.1"/>
    <property type="molecule type" value="Genomic_DNA"/>
</dbReference>
<keyword evidence="5 6" id="KW-0143">Chaperone</keyword>
<dbReference type="InterPro" id="IPR041546">
    <property type="entry name" value="ClpA/ClpB_AAA_lid"/>
</dbReference>
<gene>
    <name evidence="10" type="primary">CLPB1_1</name>
    <name evidence="10" type="ORF">F1559_001361</name>
</gene>
<keyword evidence="2" id="KW-0677">Repeat</keyword>
<dbReference type="OrthoDB" id="1394734at2759"/>
<dbReference type="PRINTS" id="PR00300">
    <property type="entry name" value="CLPPROTEASEA"/>
</dbReference>
<dbReference type="FunFam" id="3.40.50.300:FF:000120">
    <property type="entry name" value="ATP-dependent chaperone ClpB"/>
    <property type="match status" value="1"/>
</dbReference>
<organism evidence="10 11">
    <name type="scientific">Cyanidiococcus yangmingshanensis</name>
    <dbReference type="NCBI Taxonomy" id="2690220"/>
    <lineage>
        <taxon>Eukaryota</taxon>
        <taxon>Rhodophyta</taxon>
        <taxon>Bangiophyceae</taxon>
        <taxon>Cyanidiales</taxon>
        <taxon>Cyanidiaceae</taxon>
        <taxon>Cyanidiococcus</taxon>
    </lineage>
</organism>
<dbReference type="FunFam" id="3.40.50.300:FF:000010">
    <property type="entry name" value="Chaperone clpB 1, putative"/>
    <property type="match status" value="1"/>
</dbReference>
<comment type="similarity">
    <text evidence="1 6">Belongs to the ClpA/ClpB family.</text>
</comment>
<dbReference type="SUPFAM" id="SSF52540">
    <property type="entry name" value="P-loop containing nucleoside triphosphate hydrolases"/>
    <property type="match status" value="2"/>
</dbReference>
<dbReference type="Gene3D" id="3.40.50.300">
    <property type="entry name" value="P-loop containing nucleotide triphosphate hydrolases"/>
    <property type="match status" value="3"/>
</dbReference>
<dbReference type="FunFam" id="3.40.50.300:FF:000025">
    <property type="entry name" value="ATP-dependent Clp protease subunit"/>
    <property type="match status" value="1"/>
</dbReference>
<dbReference type="GO" id="GO:0034605">
    <property type="term" value="P:cellular response to heat"/>
    <property type="evidence" value="ECO:0007669"/>
    <property type="project" value="TreeGrafter"/>
</dbReference>
<dbReference type="PANTHER" id="PTHR11638">
    <property type="entry name" value="ATP-DEPENDENT CLP PROTEASE"/>
    <property type="match status" value="1"/>
</dbReference>
<dbReference type="InterPro" id="IPR019489">
    <property type="entry name" value="Clp_ATPase_C"/>
</dbReference>
<reference evidence="10 11" key="1">
    <citation type="journal article" date="2020" name="J. Phycol.">
        <title>Comparative genome analysis reveals Cyanidiococcus gen. nov., a new extremophilic red algal genus sister to Cyanidioschyzon (Cyanidioschyzonaceae, Rhodophyta).</title>
        <authorList>
            <person name="Liu S.-L."/>
            <person name="Chiang Y.-R."/>
            <person name="Yoon H.S."/>
            <person name="Fu H.-Y."/>
        </authorList>
    </citation>
    <scope>NUCLEOTIDE SEQUENCE [LARGE SCALE GENOMIC DNA]</scope>
    <source>
        <strain evidence="10 11">THAL066</strain>
    </source>
</reference>
<keyword evidence="7" id="KW-0175">Coiled coil</keyword>
<dbReference type="Pfam" id="PF07724">
    <property type="entry name" value="AAA_2"/>
    <property type="match status" value="1"/>
</dbReference>
<comment type="caution">
    <text evidence="10">The sequence shown here is derived from an EMBL/GenBank/DDBJ whole genome shotgun (WGS) entry which is preliminary data.</text>
</comment>
<keyword evidence="11" id="KW-1185">Reference proteome</keyword>
<keyword evidence="3 6" id="KW-0547">Nucleotide-binding</keyword>
<dbReference type="CDD" id="cd00009">
    <property type="entry name" value="AAA"/>
    <property type="match status" value="1"/>
</dbReference>
<sequence length="739" mass="82818">MQANTENQREDPLKLYGRDLVAEAEAGKLDPVIGRDAELRRVIQILSRRTKNNPVLIGEPGVGKTAIVEALAQRIVRGDVPEALSGTRVIALDMAALIAGAKFRGEFEERLKGIVNAVKESTGKVILFIDEIHTVLGAGATSGESMDAANILKPALARGELRCIGATTVDEYKKHVEKDAAFERRFQQVYVSEPSVDETISILRGLRPVYESFHGVRVTDASLVAAAQLSDRYIRDRFLPDKAIDLLDEACSAIRVQLDSQPEIIDRLERRRLQLEIEETALQREKDKASKQRLENVREEITKIDDELRPLKKKFEKEMQKVNEVRHIRSKIEDLKRKAELAERRRDLALASDLRFGAIPELQARLSQLTKEIDEERSQRASLSGQRRSGIETEDAVLVSETVEPDHIAEVVSRWTGIPVSRLTQGERERLLHLRQRLMSRVVGQEQAISAIADAILRSRAGFGRERQPIGSFLFLGPTGVGKTETAKALAVELFDTEKNIVRVDMSEYMEKHSVARLIGSPPGYVGYEEGGQLTEAIRRRPYSVVLLDEIEKAHPEVLNVLLQVLDDGRLTDGHGKVVDFTNCVIIMTSNIGSKFILDLNGSAKDAEPFVLEEVRRSFRPEFLNRLDAIVVYNALGEVQLAAIVRMQLAEVAKRLAREDIALQCMDGAVLRILNEAKMNPAYGARPIKRFIEKELVTELSRMHVSGELLHGGRVIIDVDQRGDWIFKVDNPSLMEDDD</sequence>
<evidence type="ECO:0000256" key="3">
    <source>
        <dbReference type="ARBA" id="ARBA00022741"/>
    </source>
</evidence>
<dbReference type="CDD" id="cd19499">
    <property type="entry name" value="RecA-like_ClpB_Hsp104-like"/>
    <property type="match status" value="1"/>
</dbReference>
<evidence type="ECO:0000256" key="2">
    <source>
        <dbReference type="ARBA" id="ARBA00022737"/>
    </source>
</evidence>
<dbReference type="PROSITE" id="PS00871">
    <property type="entry name" value="CLPAB_2"/>
    <property type="match status" value="1"/>
</dbReference>
<dbReference type="GO" id="GO:0005524">
    <property type="term" value="F:ATP binding"/>
    <property type="evidence" value="ECO:0007669"/>
    <property type="project" value="UniProtKB-KW"/>
</dbReference>
<dbReference type="SMART" id="SM01086">
    <property type="entry name" value="ClpB_D2-small"/>
    <property type="match status" value="1"/>
</dbReference>
<dbReference type="Pfam" id="PF00004">
    <property type="entry name" value="AAA"/>
    <property type="match status" value="1"/>
</dbReference>
<evidence type="ECO:0000313" key="11">
    <source>
        <dbReference type="Proteomes" id="UP000530660"/>
    </source>
</evidence>
<name>A0A7J7IGQ8_9RHOD</name>
<evidence type="ECO:0000256" key="5">
    <source>
        <dbReference type="ARBA" id="ARBA00023186"/>
    </source>
</evidence>
<dbReference type="PANTHER" id="PTHR11638:SF18">
    <property type="entry name" value="HEAT SHOCK PROTEIN 104"/>
    <property type="match status" value="1"/>
</dbReference>
<feature type="domain" description="Clp ATPase C-terminal" evidence="9">
    <location>
        <begin position="636"/>
        <end position="727"/>
    </location>
</feature>
<protein>
    <submittedName>
        <fullName evidence="10">Chaperone protein ClpB1</fullName>
    </submittedName>
</protein>
<proteinExistence type="inferred from homology"/>
<dbReference type="PROSITE" id="PS00870">
    <property type="entry name" value="CLPAB_1"/>
    <property type="match status" value="1"/>
</dbReference>
<feature type="coiled-coil region" evidence="7">
    <location>
        <begin position="265"/>
        <end position="386"/>
    </location>
</feature>